<sequence>MDSLDRVVSPYEGSGHRPWDDSEEIAAPLRLHRTPVSPRWVDYNGHMSESCYLLVFGDSADAFFRYLGIDEEYRAGGHSLYTAETHIHHRREASQGEPLALSLRLLDHDAKRVHVFHEMRHGETDALLATAEQLLVHVDTRRGRSAELPARLQHRLSAIHRAHAPLPVPDAVGRPMGIRHAPGS</sequence>
<dbReference type="Gene3D" id="3.10.129.10">
    <property type="entry name" value="Hotdog Thioesterase"/>
    <property type="match status" value="1"/>
</dbReference>
<reference evidence="1 2" key="1">
    <citation type="submission" date="2024-10" db="EMBL/GenBank/DDBJ databases">
        <title>The Natural Products Discovery Center: Release of the First 8490 Sequenced Strains for Exploring Actinobacteria Biosynthetic Diversity.</title>
        <authorList>
            <person name="Kalkreuter E."/>
            <person name="Kautsar S.A."/>
            <person name="Yang D."/>
            <person name="Bader C.D."/>
            <person name="Teijaro C.N."/>
            <person name="Fluegel L."/>
            <person name="Davis C.M."/>
            <person name="Simpson J.R."/>
            <person name="Lauterbach L."/>
            <person name="Steele A.D."/>
            <person name="Gui C."/>
            <person name="Meng S."/>
            <person name="Li G."/>
            <person name="Viehrig K."/>
            <person name="Ye F."/>
            <person name="Su P."/>
            <person name="Kiefer A.F."/>
            <person name="Nichols A."/>
            <person name="Cepeda A.J."/>
            <person name="Yan W."/>
            <person name="Fan B."/>
            <person name="Jiang Y."/>
            <person name="Adhikari A."/>
            <person name="Zheng C.-J."/>
            <person name="Schuster L."/>
            <person name="Cowan T.M."/>
            <person name="Smanski M.J."/>
            <person name="Chevrette M.G."/>
            <person name="De Carvalho L.P.S."/>
            <person name="Shen B."/>
        </authorList>
    </citation>
    <scope>NUCLEOTIDE SEQUENCE [LARGE SCALE GENOMIC DNA]</scope>
    <source>
        <strain evidence="1 2">NPDC020327</strain>
    </source>
</reference>
<organism evidence="1 2">
    <name type="scientific">Streptomyces pathocidini</name>
    <dbReference type="NCBI Taxonomy" id="1650571"/>
    <lineage>
        <taxon>Bacteria</taxon>
        <taxon>Bacillati</taxon>
        <taxon>Actinomycetota</taxon>
        <taxon>Actinomycetes</taxon>
        <taxon>Kitasatosporales</taxon>
        <taxon>Streptomycetaceae</taxon>
        <taxon>Streptomyces</taxon>
    </lineage>
</organism>
<evidence type="ECO:0000313" key="1">
    <source>
        <dbReference type="EMBL" id="MFI1966476.1"/>
    </source>
</evidence>
<evidence type="ECO:0000313" key="2">
    <source>
        <dbReference type="Proteomes" id="UP001611548"/>
    </source>
</evidence>
<name>A0ABW7UV64_9ACTN</name>
<dbReference type="Proteomes" id="UP001611548">
    <property type="component" value="Unassembled WGS sequence"/>
</dbReference>
<dbReference type="InterPro" id="IPR029069">
    <property type="entry name" value="HotDog_dom_sf"/>
</dbReference>
<protein>
    <submittedName>
        <fullName evidence="1">Thioesterase family protein</fullName>
    </submittedName>
</protein>
<keyword evidence="2" id="KW-1185">Reference proteome</keyword>
<dbReference type="RefSeq" id="WP_107098353.1">
    <property type="nucleotide sequence ID" value="NZ_JBIRWE010000009.1"/>
</dbReference>
<dbReference type="EMBL" id="JBIRWE010000009">
    <property type="protein sequence ID" value="MFI1966476.1"/>
    <property type="molecule type" value="Genomic_DNA"/>
</dbReference>
<accession>A0ABW7UV64</accession>
<dbReference type="CDD" id="cd00586">
    <property type="entry name" value="4HBT"/>
    <property type="match status" value="1"/>
</dbReference>
<gene>
    <name evidence="1" type="ORF">ACH429_20595</name>
</gene>
<dbReference type="Pfam" id="PF13279">
    <property type="entry name" value="4HBT_2"/>
    <property type="match status" value="1"/>
</dbReference>
<dbReference type="SUPFAM" id="SSF54637">
    <property type="entry name" value="Thioesterase/thiol ester dehydrase-isomerase"/>
    <property type="match status" value="1"/>
</dbReference>
<comment type="caution">
    <text evidence="1">The sequence shown here is derived from an EMBL/GenBank/DDBJ whole genome shotgun (WGS) entry which is preliminary data.</text>
</comment>
<proteinExistence type="predicted"/>